<protein>
    <submittedName>
        <fullName evidence="2">Uncharacterized protein</fullName>
    </submittedName>
</protein>
<organism evidence="2 3">
    <name type="scientific">Parelaphostrongylus tenuis</name>
    <name type="common">Meningeal worm</name>
    <dbReference type="NCBI Taxonomy" id="148309"/>
    <lineage>
        <taxon>Eukaryota</taxon>
        <taxon>Metazoa</taxon>
        <taxon>Ecdysozoa</taxon>
        <taxon>Nematoda</taxon>
        <taxon>Chromadorea</taxon>
        <taxon>Rhabditida</taxon>
        <taxon>Rhabditina</taxon>
        <taxon>Rhabditomorpha</taxon>
        <taxon>Strongyloidea</taxon>
        <taxon>Metastrongylidae</taxon>
        <taxon>Parelaphostrongylus</taxon>
    </lineage>
</organism>
<dbReference type="EMBL" id="JAHQIW010000153">
    <property type="protein sequence ID" value="KAJ1346244.1"/>
    <property type="molecule type" value="Genomic_DNA"/>
</dbReference>
<accession>A0AAD5MLI9</accession>
<proteinExistence type="predicted"/>
<keyword evidence="3" id="KW-1185">Reference proteome</keyword>
<name>A0AAD5MLI9_PARTN</name>
<evidence type="ECO:0000313" key="3">
    <source>
        <dbReference type="Proteomes" id="UP001196413"/>
    </source>
</evidence>
<feature type="region of interest" description="Disordered" evidence="1">
    <location>
        <begin position="17"/>
        <end position="66"/>
    </location>
</feature>
<dbReference type="Proteomes" id="UP001196413">
    <property type="component" value="Unassembled WGS sequence"/>
</dbReference>
<gene>
    <name evidence="2" type="ORF">KIN20_000997</name>
</gene>
<feature type="compositionally biased region" description="Polar residues" evidence="1">
    <location>
        <begin position="17"/>
        <end position="33"/>
    </location>
</feature>
<reference evidence="2" key="1">
    <citation type="submission" date="2021-06" db="EMBL/GenBank/DDBJ databases">
        <title>Parelaphostrongylus tenuis whole genome reference sequence.</title>
        <authorList>
            <person name="Garwood T.J."/>
            <person name="Larsen P.A."/>
            <person name="Fountain-Jones N.M."/>
            <person name="Garbe J.R."/>
            <person name="Macchietto M.G."/>
            <person name="Kania S.A."/>
            <person name="Gerhold R.W."/>
            <person name="Richards J.E."/>
            <person name="Wolf T.M."/>
        </authorList>
    </citation>
    <scope>NUCLEOTIDE SEQUENCE</scope>
    <source>
        <strain evidence="2">MNPRO001-30</strain>
        <tissue evidence="2">Meninges</tissue>
    </source>
</reference>
<dbReference type="AlphaFoldDB" id="A0AAD5MLI9"/>
<sequence length="66" mass="7138">MEQTDINAVTNSANYAETFKSASDDPNSSSQYAPSRRRPHSDGVTHPPSETVGRNSFAAPLSLQSR</sequence>
<comment type="caution">
    <text evidence="2">The sequence shown here is derived from an EMBL/GenBank/DDBJ whole genome shotgun (WGS) entry which is preliminary data.</text>
</comment>
<evidence type="ECO:0000256" key="1">
    <source>
        <dbReference type="SAM" id="MobiDB-lite"/>
    </source>
</evidence>
<evidence type="ECO:0000313" key="2">
    <source>
        <dbReference type="EMBL" id="KAJ1346244.1"/>
    </source>
</evidence>